<dbReference type="Gene3D" id="2.50.20.10">
    <property type="entry name" value="Lipoprotein localisation LolA/LolB/LppX"/>
    <property type="match status" value="1"/>
</dbReference>
<evidence type="ECO:0000256" key="1">
    <source>
        <dbReference type="ARBA" id="ARBA00022729"/>
    </source>
</evidence>
<dbReference type="InterPro" id="IPR004564">
    <property type="entry name" value="OM_lipoprot_carrier_LolA-like"/>
</dbReference>
<dbReference type="PANTHER" id="PTHR35869">
    <property type="entry name" value="OUTER-MEMBRANE LIPOPROTEIN CARRIER PROTEIN"/>
    <property type="match status" value="1"/>
</dbReference>
<dbReference type="PANTHER" id="PTHR35869:SF1">
    <property type="entry name" value="OUTER-MEMBRANE LIPOPROTEIN CARRIER PROTEIN"/>
    <property type="match status" value="1"/>
</dbReference>
<accession>A0A0P0Z9W9</accession>
<proteinExistence type="predicted"/>
<reference evidence="2" key="1">
    <citation type="journal article" date="2015" name="Proc. Natl. Acad. Sci. U.S.A.">
        <title>Bacterial clade with the ribosomal RNA operon on a small plasmid rather than the chromosome.</title>
        <authorList>
            <person name="Anda M."/>
            <person name="Ohtsubo Y."/>
            <person name="Okubo T."/>
            <person name="Sugawara M."/>
            <person name="Nagata Y."/>
            <person name="Tsuda M."/>
            <person name="Minamisawa K."/>
            <person name="Mitsui H."/>
        </authorList>
    </citation>
    <scope>NUCLEOTIDE SEQUENCE</scope>
    <source>
        <strain evidence="2">DSM 15513</strain>
    </source>
</reference>
<evidence type="ECO:0000313" key="2">
    <source>
        <dbReference type="EMBL" id="BAT31387.1"/>
    </source>
</evidence>
<dbReference type="CDD" id="cd16325">
    <property type="entry name" value="LolA"/>
    <property type="match status" value="1"/>
</dbReference>
<protein>
    <submittedName>
        <fullName evidence="2">Outer membrane lipoprotein carrier protein</fullName>
    </submittedName>
</protein>
<keyword evidence="2" id="KW-0449">Lipoprotein</keyword>
<name>A0A0P0Z9W9_9HYPH</name>
<keyword evidence="1" id="KW-0732">Signal</keyword>
<dbReference type="EMBL" id="LC066397">
    <property type="protein sequence ID" value="BAT31387.1"/>
    <property type="molecule type" value="Genomic_DNA"/>
</dbReference>
<dbReference type="InterPro" id="IPR029046">
    <property type="entry name" value="LolA/LolB/LppX"/>
</dbReference>
<dbReference type="AlphaFoldDB" id="A0A0P0Z9W9"/>
<dbReference type="SUPFAM" id="SSF89392">
    <property type="entry name" value="Prokaryotic lipoproteins and lipoprotein localization factors"/>
    <property type="match status" value="1"/>
</dbReference>
<sequence>MNGTDSDKQTTMANTMISSKLAGKAKAFGGRSILSVMLALGIAAPAVTAFNGPVLAQSGAAQRIADHFSSIPSMHGDFVQFDPNGRQSEGKFYIEKPGKVRFDYASQPLRVIADGTTVAINNKKLNTWDTYPLSQTPLKLLLDRRINLSSANIRSVREEPDLTTIVMGDRSVFGNSTITMMFDPQSSDLKQWTIRDKQGRDTTVMIYNVKEGGDIQNSAFNIPYTAIQQGQTGN</sequence>
<dbReference type="Pfam" id="PF03548">
    <property type="entry name" value="LolA"/>
    <property type="match status" value="1"/>
</dbReference>
<organism evidence="2">
    <name type="scientific">Fulvimarina pelagi</name>
    <dbReference type="NCBI Taxonomy" id="217511"/>
    <lineage>
        <taxon>Bacteria</taxon>
        <taxon>Pseudomonadati</taxon>
        <taxon>Pseudomonadota</taxon>
        <taxon>Alphaproteobacteria</taxon>
        <taxon>Hyphomicrobiales</taxon>
        <taxon>Aurantimonadaceae</taxon>
        <taxon>Fulvimarina</taxon>
    </lineage>
</organism>